<sequence length="687" mass="77951">MNSTPIIIVIFIVVLNFSLCCIELLNAQWSQMSIEERVERAEIVLVIRVIKKLQPSSKIIKFYSAECEIIDVLKGWQNFKRKPDEENGWITRKSIRIHGFGSALDCLSEPMEDEIYLFFGMFKIDSNLWASYFTSFGALENLNTDSYERSLSVLGLHHWDAWSVCSKKCETGIQLRKRNCVLITSCDYSWTYQYKFCNWQSCDNTILSHVGLLEKEIIDIKKTQIAIMRTILISILFKNQTQINSKIKDFFSLELIDENSLIVSISITHDAIINIKSGDGNNSSKFSLEKLQALKNEDLSFNVFINDSGIFVETFCIFRMFTIYNEKIRKFFSGSVQKLNLKVSKNVIIRVSTDSLETFKNTVCSNVFYDHSSNVLNASKIQQRSIPLSTVSPRSSWSTCSVTCGIGWQKRYRPCQDDECLEKENIKSEIRSCFIQKRCPNESCNITCQNNGQCVKWKCFCPTGYQGKFCQNPICNEKCKNGGKCIGPNICQCSEGFEGLFCEKLKCDITCENGGQCLRPNLCTCAFGYIGKFCEKRICNPPCQKGGICQKGNICSCPEGTVGNRCEKYECYPQCMNGGTCIGKNKCHCPQSFSGSFCENHICTRCYNGGKCVGNMCQCPTGFFGPECKSRICITGLKFRKIIKPVIVQFPVIVSNKMCIESTCTFIQPQRSVVVNKVVFKPYIDCL</sequence>
<dbReference type="InterPro" id="IPR008993">
    <property type="entry name" value="TIMP-like_OB-fold"/>
</dbReference>
<evidence type="ECO:0000313" key="6">
    <source>
        <dbReference type="EMBL" id="UXR15570.1"/>
    </source>
</evidence>
<dbReference type="InterPro" id="IPR000742">
    <property type="entry name" value="EGF"/>
</dbReference>
<dbReference type="Gene3D" id="2.40.50.120">
    <property type="match status" value="1"/>
</dbReference>
<evidence type="ECO:0000256" key="2">
    <source>
        <dbReference type="ARBA" id="ARBA00023157"/>
    </source>
</evidence>
<reference evidence="6" key="1">
    <citation type="journal article" date="2022" name="Nat. Commun.">
        <title>The planarian wound epidermis gene equinox is required for blastema formation in regeneration.</title>
        <authorList>
            <person name="Scimone M.L."/>
            <person name="Cloutier J.K."/>
            <person name="Maybrun C.L."/>
            <person name="Reddien P.W."/>
        </authorList>
    </citation>
    <scope>NUCLEOTIDE SEQUENCE</scope>
</reference>
<name>A0A977THP9_SCHMD</name>
<keyword evidence="4" id="KW-0472">Membrane</keyword>
<dbReference type="Gene3D" id="2.10.25.10">
    <property type="entry name" value="Laminin"/>
    <property type="match status" value="4"/>
</dbReference>
<dbReference type="FunFam" id="2.10.25.10:FF:000020">
    <property type="entry name" value="Latent-transforming growth factor beta-binding protein 1"/>
    <property type="match status" value="1"/>
</dbReference>
<evidence type="ECO:0000256" key="3">
    <source>
        <dbReference type="PROSITE-ProRule" id="PRU00076"/>
    </source>
</evidence>
<accession>A0A977THP9</accession>
<feature type="transmembrane region" description="Helical" evidence="4">
    <location>
        <begin position="6"/>
        <end position="25"/>
    </location>
</feature>
<evidence type="ECO:0000256" key="4">
    <source>
        <dbReference type="SAM" id="Phobius"/>
    </source>
</evidence>
<keyword evidence="4" id="KW-1133">Transmembrane helix</keyword>
<keyword evidence="4" id="KW-0812">Transmembrane</keyword>
<feature type="disulfide bond" evidence="3">
    <location>
        <begin position="507"/>
        <end position="517"/>
    </location>
</feature>
<dbReference type="InterPro" id="IPR036383">
    <property type="entry name" value="TSP1_rpt_sf"/>
</dbReference>
<evidence type="ECO:0000259" key="5">
    <source>
        <dbReference type="PROSITE" id="PS50026"/>
    </source>
</evidence>
<dbReference type="InterPro" id="IPR000884">
    <property type="entry name" value="TSP1_rpt"/>
</dbReference>
<feature type="disulfide bond" evidence="3">
    <location>
        <begin position="475"/>
        <end position="485"/>
    </location>
</feature>
<reference evidence="6" key="2">
    <citation type="submission" date="2022-02" db="EMBL/GenBank/DDBJ databases">
        <authorList>
            <person name="Cloutier J.K."/>
            <person name="Scimone L.M."/>
            <person name="Maybrun C."/>
            <person name="Reddien P.W."/>
        </authorList>
    </citation>
    <scope>NUCLEOTIDE SEQUENCE</scope>
</reference>
<dbReference type="Pfam" id="PF00090">
    <property type="entry name" value="TSP_1"/>
    <property type="match status" value="2"/>
</dbReference>
<keyword evidence="3" id="KW-0245">EGF-like domain</keyword>
<organism evidence="6">
    <name type="scientific">Schmidtea mediterranea</name>
    <name type="common">Freshwater planarian flatworm</name>
    <dbReference type="NCBI Taxonomy" id="79327"/>
    <lineage>
        <taxon>Eukaryota</taxon>
        <taxon>Metazoa</taxon>
        <taxon>Spiralia</taxon>
        <taxon>Lophotrochozoa</taxon>
        <taxon>Platyhelminthes</taxon>
        <taxon>Rhabditophora</taxon>
        <taxon>Seriata</taxon>
        <taxon>Tricladida</taxon>
        <taxon>Continenticola</taxon>
        <taxon>Geoplanoidea</taxon>
        <taxon>Dugesiidae</taxon>
        <taxon>Schmidtea</taxon>
    </lineage>
</organism>
<dbReference type="PANTHER" id="PTHR14949:SF54">
    <property type="entry name" value="VWFD DOMAIN-CONTAINING PROTEIN"/>
    <property type="match status" value="1"/>
</dbReference>
<feature type="domain" description="EGF-like" evidence="5">
    <location>
        <begin position="471"/>
        <end position="503"/>
    </location>
</feature>
<dbReference type="EMBL" id="OM864265">
    <property type="protein sequence ID" value="UXR15570.1"/>
    <property type="molecule type" value="mRNA"/>
</dbReference>
<dbReference type="GO" id="GO:0005576">
    <property type="term" value="C:extracellular region"/>
    <property type="evidence" value="ECO:0007669"/>
    <property type="project" value="TreeGrafter"/>
</dbReference>
<dbReference type="SUPFAM" id="SSF82895">
    <property type="entry name" value="TSP-1 type 1 repeat"/>
    <property type="match status" value="2"/>
</dbReference>
<dbReference type="AlphaFoldDB" id="A0A977THP9"/>
<dbReference type="SMART" id="SM00181">
    <property type="entry name" value="EGF"/>
    <property type="match status" value="6"/>
</dbReference>
<feature type="disulfide bond" evidence="3">
    <location>
        <begin position="571"/>
        <end position="581"/>
    </location>
</feature>
<dbReference type="GO" id="GO:0009986">
    <property type="term" value="C:cell surface"/>
    <property type="evidence" value="ECO:0007669"/>
    <property type="project" value="TreeGrafter"/>
</dbReference>
<dbReference type="Gene3D" id="2.20.100.10">
    <property type="entry name" value="Thrombospondin type-1 (TSP1) repeat"/>
    <property type="match status" value="2"/>
</dbReference>
<feature type="domain" description="EGF-like" evidence="5">
    <location>
        <begin position="567"/>
        <end position="599"/>
    </location>
</feature>
<dbReference type="PROSITE" id="PS01186">
    <property type="entry name" value="EGF_2"/>
    <property type="match status" value="1"/>
</dbReference>
<keyword evidence="1" id="KW-0732">Signal</keyword>
<dbReference type="PANTHER" id="PTHR14949">
    <property type="entry name" value="EGF-LIKE-DOMAIN, MULTIPLE 7, 8"/>
    <property type="match status" value="1"/>
</dbReference>
<evidence type="ECO:0000256" key="1">
    <source>
        <dbReference type="ARBA" id="ARBA00022729"/>
    </source>
</evidence>
<proteinExistence type="evidence at transcript level"/>
<dbReference type="PROSITE" id="PS00022">
    <property type="entry name" value="EGF_1"/>
    <property type="match status" value="2"/>
</dbReference>
<keyword evidence="2 3" id="KW-1015">Disulfide bond</keyword>
<dbReference type="InterPro" id="IPR050969">
    <property type="entry name" value="Dev_Signal_Modulators"/>
</dbReference>
<dbReference type="GO" id="GO:0005102">
    <property type="term" value="F:signaling receptor binding"/>
    <property type="evidence" value="ECO:0007669"/>
    <property type="project" value="TreeGrafter"/>
</dbReference>
<feature type="disulfide bond" evidence="3">
    <location>
        <begin position="525"/>
        <end position="534"/>
    </location>
</feature>
<dbReference type="PROSITE" id="PS50026">
    <property type="entry name" value="EGF_3"/>
    <property type="match status" value="3"/>
</dbReference>
<dbReference type="PROSITE" id="PS50092">
    <property type="entry name" value="TSP1"/>
    <property type="match status" value="2"/>
</dbReference>
<feature type="domain" description="EGF-like" evidence="5">
    <location>
        <begin position="504"/>
        <end position="535"/>
    </location>
</feature>
<dbReference type="SMART" id="SM00209">
    <property type="entry name" value="TSP1"/>
    <property type="match status" value="2"/>
</dbReference>
<feature type="disulfide bond" evidence="3">
    <location>
        <begin position="493"/>
        <end position="502"/>
    </location>
</feature>
<protein>
    <submittedName>
        <fullName evidence="6">Equinox</fullName>
    </submittedName>
</protein>
<feature type="disulfide bond" evidence="3">
    <location>
        <begin position="589"/>
        <end position="598"/>
    </location>
</feature>
<dbReference type="SUPFAM" id="SSF50242">
    <property type="entry name" value="TIMP-like"/>
    <property type="match status" value="1"/>
</dbReference>
<comment type="caution">
    <text evidence="3">Lacks conserved residue(s) required for the propagation of feature annotation.</text>
</comment>